<keyword evidence="1" id="KW-0732">Signal</keyword>
<feature type="domain" description="Serine aminopeptidase S33" evidence="2">
    <location>
        <begin position="73"/>
        <end position="168"/>
    </location>
</feature>
<evidence type="ECO:0000259" key="2">
    <source>
        <dbReference type="Pfam" id="PF12146"/>
    </source>
</evidence>
<dbReference type="EMBL" id="NMUL01000010">
    <property type="protein sequence ID" value="OXM68406.1"/>
    <property type="molecule type" value="Genomic_DNA"/>
</dbReference>
<dbReference type="PANTHER" id="PTHR43265:SF1">
    <property type="entry name" value="ESTERASE ESTD"/>
    <property type="match status" value="1"/>
</dbReference>
<dbReference type="PANTHER" id="PTHR43265">
    <property type="entry name" value="ESTERASE ESTD"/>
    <property type="match status" value="1"/>
</dbReference>
<accession>A0A229TAW4</accession>
<evidence type="ECO:0000313" key="4">
    <source>
        <dbReference type="Proteomes" id="UP000215199"/>
    </source>
</evidence>
<dbReference type="AlphaFoldDB" id="A0A229TAW4"/>
<dbReference type="InterPro" id="IPR053145">
    <property type="entry name" value="AB_hydrolase_Est10"/>
</dbReference>
<sequence length="325" mass="34053">MHSLLVAALIAATVSPAGGIPATDRELTFQSGGIAAHGTLHVPAHRPGDRLAAALLLPGSGPTDRNGNQAGIHPGTLALMADALGRDGVMTFRFDKYGSGPAPTLPPAGSGYSVFIRQADAAYETLRAQPETNPFAMLVAGHSEGGMNALLVATSVRPRPAGLALVAPQDLRILDLIQLQVGAQLDAALPPDQARVQKDLVAAWIADFRAGRPTSTDGMLPALVPLFRTLAAQSIYLRPDDAIYPPDVARHVPAGTRVLVTCGTADANVPCDTLPPLLRALRGEHLATLDGIDHFLHPAGSPVDDQPLAPGFLAALHQWARYWSR</sequence>
<name>A0A229TAW4_9PSEU</name>
<feature type="chain" id="PRO_5038785826" evidence="1">
    <location>
        <begin position="20"/>
        <end position="325"/>
    </location>
</feature>
<protein>
    <submittedName>
        <fullName evidence="3">Alpha/beta hydrolase</fullName>
    </submittedName>
</protein>
<dbReference type="GO" id="GO:0052689">
    <property type="term" value="F:carboxylic ester hydrolase activity"/>
    <property type="evidence" value="ECO:0007669"/>
    <property type="project" value="TreeGrafter"/>
</dbReference>
<keyword evidence="4" id="KW-1185">Reference proteome</keyword>
<organism evidence="3 4">
    <name type="scientific">Amycolatopsis vastitatis</name>
    <dbReference type="NCBI Taxonomy" id="1905142"/>
    <lineage>
        <taxon>Bacteria</taxon>
        <taxon>Bacillati</taxon>
        <taxon>Actinomycetota</taxon>
        <taxon>Actinomycetes</taxon>
        <taxon>Pseudonocardiales</taxon>
        <taxon>Pseudonocardiaceae</taxon>
        <taxon>Amycolatopsis</taxon>
    </lineage>
</organism>
<evidence type="ECO:0000313" key="3">
    <source>
        <dbReference type="EMBL" id="OXM68406.1"/>
    </source>
</evidence>
<dbReference type="OrthoDB" id="5902829at2"/>
<evidence type="ECO:0000256" key="1">
    <source>
        <dbReference type="SAM" id="SignalP"/>
    </source>
</evidence>
<feature type="signal peptide" evidence="1">
    <location>
        <begin position="1"/>
        <end position="19"/>
    </location>
</feature>
<reference evidence="4" key="1">
    <citation type="submission" date="2017-07" db="EMBL/GenBank/DDBJ databases">
        <title>Comparative genome mining reveals phylogenetic distribution patterns of secondary metabolites in Amycolatopsis.</title>
        <authorList>
            <person name="Adamek M."/>
            <person name="Alanjary M."/>
            <person name="Sales-Ortells H."/>
            <person name="Goodfellow M."/>
            <person name="Bull A.T."/>
            <person name="Kalinowski J."/>
            <person name="Ziemert N."/>
        </authorList>
    </citation>
    <scope>NUCLEOTIDE SEQUENCE [LARGE SCALE GENOMIC DNA]</scope>
    <source>
        <strain evidence="4">H5</strain>
    </source>
</reference>
<keyword evidence="3" id="KW-0378">Hydrolase</keyword>
<comment type="caution">
    <text evidence="3">The sequence shown here is derived from an EMBL/GenBank/DDBJ whole genome shotgun (WGS) entry which is preliminary data.</text>
</comment>
<dbReference type="SUPFAM" id="SSF53474">
    <property type="entry name" value="alpha/beta-Hydrolases"/>
    <property type="match status" value="1"/>
</dbReference>
<proteinExistence type="predicted"/>
<dbReference type="InterPro" id="IPR029058">
    <property type="entry name" value="AB_hydrolase_fold"/>
</dbReference>
<dbReference type="InterPro" id="IPR022742">
    <property type="entry name" value="Hydrolase_4"/>
</dbReference>
<dbReference type="RefSeq" id="WP_093947728.1">
    <property type="nucleotide sequence ID" value="NZ_NMUL01000010.1"/>
</dbReference>
<dbReference type="Gene3D" id="3.40.50.1820">
    <property type="entry name" value="alpha/beta hydrolase"/>
    <property type="match status" value="1"/>
</dbReference>
<dbReference type="Pfam" id="PF12146">
    <property type="entry name" value="Hydrolase_4"/>
    <property type="match status" value="1"/>
</dbReference>
<dbReference type="Proteomes" id="UP000215199">
    <property type="component" value="Unassembled WGS sequence"/>
</dbReference>
<gene>
    <name evidence="3" type="ORF">CF165_12885</name>
</gene>